<reference evidence="1" key="1">
    <citation type="journal article" date="2015" name="Nature">
        <title>Complex archaea that bridge the gap between prokaryotes and eukaryotes.</title>
        <authorList>
            <person name="Spang A."/>
            <person name="Saw J.H."/>
            <person name="Jorgensen S.L."/>
            <person name="Zaremba-Niedzwiedzka K."/>
            <person name="Martijn J."/>
            <person name="Lind A.E."/>
            <person name="van Eijk R."/>
            <person name="Schleper C."/>
            <person name="Guy L."/>
            <person name="Ettema T.J."/>
        </authorList>
    </citation>
    <scope>NUCLEOTIDE SEQUENCE</scope>
</reference>
<accession>A0A0F9HUE5</accession>
<dbReference type="EMBL" id="LAZR01021443">
    <property type="protein sequence ID" value="KKL85310.1"/>
    <property type="molecule type" value="Genomic_DNA"/>
</dbReference>
<protein>
    <submittedName>
        <fullName evidence="1">Uncharacterized protein</fullName>
    </submittedName>
</protein>
<dbReference type="AlphaFoldDB" id="A0A0F9HUE5"/>
<name>A0A0F9HUE5_9ZZZZ</name>
<organism evidence="1">
    <name type="scientific">marine sediment metagenome</name>
    <dbReference type="NCBI Taxonomy" id="412755"/>
    <lineage>
        <taxon>unclassified sequences</taxon>
        <taxon>metagenomes</taxon>
        <taxon>ecological metagenomes</taxon>
    </lineage>
</organism>
<evidence type="ECO:0000313" key="1">
    <source>
        <dbReference type="EMBL" id="KKL85310.1"/>
    </source>
</evidence>
<comment type="caution">
    <text evidence="1">The sequence shown here is derived from an EMBL/GenBank/DDBJ whole genome shotgun (WGS) entry which is preliminary data.</text>
</comment>
<sequence>MTVTDIGDERCTLCKRKAVHHRLTPRGVLYCLELARHAHRRWFEAVDIDPGVVYRMPVLQLQRAEFPEGVGAGLVSRASL</sequence>
<gene>
    <name evidence="1" type="ORF">LCGC14_1956040</name>
</gene>
<proteinExistence type="predicted"/>